<evidence type="ECO:0000256" key="4">
    <source>
        <dbReference type="ARBA" id="ARBA00022837"/>
    </source>
</evidence>
<dbReference type="PROSITE" id="PS00018">
    <property type="entry name" value="EF_HAND_1"/>
    <property type="match status" value="1"/>
</dbReference>
<dbReference type="InterPro" id="IPR018247">
    <property type="entry name" value="EF_Hand_1_Ca_BS"/>
</dbReference>
<feature type="compositionally biased region" description="Low complexity" evidence="5">
    <location>
        <begin position="507"/>
        <end position="520"/>
    </location>
</feature>
<dbReference type="InterPro" id="IPR028974">
    <property type="entry name" value="TSP_type-3_rpt"/>
</dbReference>
<dbReference type="PANTHER" id="PTHR37467">
    <property type="entry name" value="EXPORTED CALCIUM-BINDING GLYCOPROTEIN-RELATED"/>
    <property type="match status" value="1"/>
</dbReference>
<dbReference type="SUPFAM" id="SSF46785">
    <property type="entry name" value="Winged helix' DNA-binding domain"/>
    <property type="match status" value="1"/>
</dbReference>
<dbReference type="Gene3D" id="1.10.10.10">
    <property type="entry name" value="Winged helix-like DNA-binding domain superfamily/Winged helix DNA-binding domain"/>
    <property type="match status" value="1"/>
</dbReference>
<organism evidence="8 9">
    <name type="scientific">Halobaculum roseum</name>
    <dbReference type="NCBI Taxonomy" id="2175149"/>
    <lineage>
        <taxon>Archaea</taxon>
        <taxon>Methanobacteriati</taxon>
        <taxon>Methanobacteriota</taxon>
        <taxon>Stenosarchaea group</taxon>
        <taxon>Halobacteria</taxon>
        <taxon>Halobacteriales</taxon>
        <taxon>Haloferacaceae</taxon>
        <taxon>Halobaculum</taxon>
    </lineage>
</organism>
<dbReference type="AlphaFoldDB" id="A0ABD5MJH2"/>
<keyword evidence="9" id="KW-1185">Reference proteome</keyword>
<feature type="compositionally biased region" description="Basic and acidic residues" evidence="5">
    <location>
        <begin position="345"/>
        <end position="357"/>
    </location>
</feature>
<dbReference type="InterPro" id="IPR053180">
    <property type="entry name" value="Ca-binding_acidic-repeat"/>
</dbReference>
<evidence type="ECO:0000259" key="7">
    <source>
        <dbReference type="Pfam" id="PF24034"/>
    </source>
</evidence>
<keyword evidence="6" id="KW-0472">Membrane</keyword>
<gene>
    <name evidence="8" type="ORF">ACFFOL_04170</name>
</gene>
<accession>A0ABD5MJH2</accession>
<feature type="region of interest" description="Disordered" evidence="5">
    <location>
        <begin position="507"/>
        <end position="586"/>
    </location>
</feature>
<dbReference type="InterPro" id="IPR059100">
    <property type="entry name" value="TSP3_bac"/>
</dbReference>
<feature type="compositionally biased region" description="Basic and acidic residues" evidence="5">
    <location>
        <begin position="276"/>
        <end position="287"/>
    </location>
</feature>
<comment type="caution">
    <text evidence="8">The sequence shown here is derived from an EMBL/GenBank/DDBJ whole genome shotgun (WGS) entry which is preliminary data.</text>
</comment>
<feature type="domain" description="DUF7343" evidence="7">
    <location>
        <begin position="580"/>
        <end position="640"/>
    </location>
</feature>
<proteinExistence type="predicted"/>
<dbReference type="InterPro" id="IPR036388">
    <property type="entry name" value="WH-like_DNA-bd_sf"/>
</dbReference>
<name>A0ABD5MJH2_9EURY</name>
<comment type="subcellular location">
    <subcellularLocation>
        <location evidence="1">Secreted</location>
    </subcellularLocation>
</comment>
<dbReference type="PANTHER" id="PTHR37467:SF1">
    <property type="entry name" value="EXPORTED CALCIUM-BINDING GLYCOPROTEIN"/>
    <property type="match status" value="1"/>
</dbReference>
<feature type="compositionally biased region" description="Basic and acidic residues" evidence="5">
    <location>
        <begin position="530"/>
        <end position="540"/>
    </location>
</feature>
<dbReference type="InterPro" id="IPR055767">
    <property type="entry name" value="DUF7343"/>
</dbReference>
<protein>
    <submittedName>
        <fullName evidence="8">MarR family transcriptional regulator</fullName>
    </submittedName>
</protein>
<feature type="compositionally biased region" description="Acidic residues" evidence="5">
    <location>
        <begin position="288"/>
        <end position="297"/>
    </location>
</feature>
<evidence type="ECO:0000313" key="8">
    <source>
        <dbReference type="EMBL" id="MFB9823383.1"/>
    </source>
</evidence>
<dbReference type="Pfam" id="PF24034">
    <property type="entry name" value="DUF7343"/>
    <property type="match status" value="1"/>
</dbReference>
<evidence type="ECO:0000256" key="1">
    <source>
        <dbReference type="ARBA" id="ARBA00004613"/>
    </source>
</evidence>
<evidence type="ECO:0000313" key="9">
    <source>
        <dbReference type="Proteomes" id="UP001589595"/>
    </source>
</evidence>
<evidence type="ECO:0000256" key="6">
    <source>
        <dbReference type="SAM" id="Phobius"/>
    </source>
</evidence>
<feature type="region of interest" description="Disordered" evidence="5">
    <location>
        <begin position="173"/>
        <end position="381"/>
    </location>
</feature>
<dbReference type="Pfam" id="PF18884">
    <property type="entry name" value="TSP3_bac"/>
    <property type="match status" value="11"/>
</dbReference>
<keyword evidence="6" id="KW-1133">Transmembrane helix</keyword>
<dbReference type="RefSeq" id="WP_222922371.1">
    <property type="nucleotide sequence ID" value="NZ_CP082286.1"/>
</dbReference>
<sequence>MCARQTDGPVTPALAAVVVVVAVLGGTLVGATAFAGGGAAAVTGAGAADARPAGEVAIAESGFADGDVVLERDGTAYLWYDEPARFTLLLETGQGDDEGYYEACLRSRGDDGGVREIACESLVLSGGSTTEVTFRVDSWAAGGTGGRTIEAVVTPDTLDAEVAANATHDVSVIRKGADPDGDGATTRREIAAGTDFDDPDTDDDGLVDGLELDTYDTDPLVADTDGDGLDDGTEIHETRTDPTATDTDGDGLSDAREVEETGTNPTKVDTDGDGLSDGREVRVHETDPTEVDTDGDGLVDGAEVNEHDTNPTDPDTDDDGLSDAHEVHGTGTDPNSADTDGDGLDDGREVHDLRTDPTEVDTDGDGLHDGAEVSEHGTDPLVVDTDGDGLSDGEEVNRFGTDPLAADSDGDGVPDAREVDEGPMSPWVVGVGTSFAVLVAALGALVLAWTARDRWLPLVPARVRESVRTSGALDRVGSAVPAARVDAAVRAIRDAGRRLRSAAVAARAAAADPDSSPSSATEVDGGHAVADGHDGAHGDDGEPDDPDAVAGDGTPSVAGTGSNDAGGADRPADVHDPPALTPEEEVESVLAANGGRLKQSEIVERTGWSKSKVSRTLSRMDEAGTIEKTTIGRGNVISLPEHTPDGARSPFDDG</sequence>
<feature type="compositionally biased region" description="Acidic residues" evidence="5">
    <location>
        <begin position="195"/>
        <end position="216"/>
    </location>
</feature>
<keyword evidence="4" id="KW-0106">Calcium</keyword>
<evidence type="ECO:0000256" key="3">
    <source>
        <dbReference type="ARBA" id="ARBA00022729"/>
    </source>
</evidence>
<dbReference type="Gene3D" id="4.10.1080.10">
    <property type="entry name" value="TSP type-3 repeat"/>
    <property type="match status" value="2"/>
</dbReference>
<dbReference type="EMBL" id="JBHMAJ010000003">
    <property type="protein sequence ID" value="MFB9823383.1"/>
    <property type="molecule type" value="Genomic_DNA"/>
</dbReference>
<evidence type="ECO:0000256" key="5">
    <source>
        <dbReference type="SAM" id="MobiDB-lite"/>
    </source>
</evidence>
<feature type="compositionally biased region" description="Basic and acidic residues" evidence="5">
    <location>
        <begin position="365"/>
        <end position="378"/>
    </location>
</feature>
<keyword evidence="3" id="KW-0732">Signal</keyword>
<feature type="transmembrane region" description="Helical" evidence="6">
    <location>
        <begin position="427"/>
        <end position="449"/>
    </location>
</feature>
<keyword evidence="6" id="KW-0812">Transmembrane</keyword>
<evidence type="ECO:0000256" key="2">
    <source>
        <dbReference type="ARBA" id="ARBA00022525"/>
    </source>
</evidence>
<dbReference type="InterPro" id="IPR036390">
    <property type="entry name" value="WH_DNA-bd_sf"/>
</dbReference>
<reference evidence="8" key="1">
    <citation type="submission" date="2024-09" db="EMBL/GenBank/DDBJ databases">
        <authorList>
            <person name="Sun Q."/>
        </authorList>
    </citation>
    <scope>NUCLEOTIDE SEQUENCE [LARGE SCALE GENOMIC DNA]</scope>
    <source>
        <strain evidence="8">JCM 31273</strain>
    </source>
</reference>
<keyword evidence="2" id="KW-0964">Secreted</keyword>
<dbReference type="GeneID" id="67209644"/>
<dbReference type="Proteomes" id="UP001589595">
    <property type="component" value="Unassembled WGS sequence"/>
</dbReference>